<feature type="chain" id="PRO_5017257772" description="RlpA-like protein double-psi beta-barrel domain-containing protein" evidence="1">
    <location>
        <begin position="22"/>
        <end position="433"/>
    </location>
</feature>
<keyword evidence="1" id="KW-0732">Signal</keyword>
<evidence type="ECO:0000313" key="2">
    <source>
        <dbReference type="EMBL" id="EKE29465.1"/>
    </source>
</evidence>
<evidence type="ECO:0008006" key="3">
    <source>
        <dbReference type="Google" id="ProtNLM"/>
    </source>
</evidence>
<feature type="signal peptide" evidence="1">
    <location>
        <begin position="1"/>
        <end position="21"/>
    </location>
</feature>
<accession>K2H0V3</accession>
<gene>
    <name evidence="2" type="ORF">ACD_2C00171G0002</name>
</gene>
<dbReference type="EMBL" id="AMFJ01000171">
    <property type="protein sequence ID" value="EKE29465.1"/>
    <property type="molecule type" value="Genomic_DNA"/>
</dbReference>
<proteinExistence type="predicted"/>
<sequence length="433" mass="51371">MKKFILLWLIILLSMKDGANAYNLPQADLSNLSLKRQYAKIEAYLTRGFEDKIKSFPAQDKSLFEEKANNIRLIFIKIDYLAKNRQKGEIPSAVNELRASLKDLIAFLKTSQNKSDSPSVQELNSFSKDSKYWEITYYSDAFEWWKTSNWNIFSQRYFSTAKCGTPHNKMIQVWLWDRSVITKVNDRPNCTRYPDLIDLSTTSFDLLYERYKWKQKGEYIELWSVPGDYYKQYLPVWTFEDDSIELSPKIPNSYLQNETVTINWELTLPNRELTLEIIFPSWKKKTLAKYSERLFGFSFIADEVGRYEVNFSWSDKKEVIYVLDSNIFWGKKFRNQTMEKLDSVIISKEYDKKSDYAYRLNLTDNDFHILEVTQGDKKYYYSWVWDVLMDYDKLDKNAPVSIKLRAAKTLSAFSHDFHTEPVVIFTWTVKLPE</sequence>
<evidence type="ECO:0000256" key="1">
    <source>
        <dbReference type="SAM" id="SignalP"/>
    </source>
</evidence>
<protein>
    <recommendedName>
        <fullName evidence="3">RlpA-like protein double-psi beta-barrel domain-containing protein</fullName>
    </recommendedName>
</protein>
<name>K2H0V3_9BACT</name>
<dbReference type="AlphaFoldDB" id="K2H0V3"/>
<comment type="caution">
    <text evidence="2">The sequence shown here is derived from an EMBL/GenBank/DDBJ whole genome shotgun (WGS) entry which is preliminary data.</text>
</comment>
<reference evidence="2" key="1">
    <citation type="journal article" date="2012" name="Science">
        <title>Fermentation, hydrogen, and sulfur metabolism in multiple uncultivated bacterial phyla.</title>
        <authorList>
            <person name="Wrighton K.C."/>
            <person name="Thomas B.C."/>
            <person name="Sharon I."/>
            <person name="Miller C.S."/>
            <person name="Castelle C.J."/>
            <person name="VerBerkmoes N.C."/>
            <person name="Wilkins M.J."/>
            <person name="Hettich R.L."/>
            <person name="Lipton M.S."/>
            <person name="Williams K.H."/>
            <person name="Long P.E."/>
            <person name="Banfield J.F."/>
        </authorList>
    </citation>
    <scope>NUCLEOTIDE SEQUENCE [LARGE SCALE GENOMIC DNA]</scope>
</reference>
<organism evidence="2">
    <name type="scientific">uncultured bacterium</name>
    <name type="common">gcode 4</name>
    <dbReference type="NCBI Taxonomy" id="1234023"/>
    <lineage>
        <taxon>Bacteria</taxon>
        <taxon>environmental samples</taxon>
    </lineage>
</organism>